<evidence type="ECO:0000313" key="2">
    <source>
        <dbReference type="Proteomes" id="UP000011761"/>
    </source>
</evidence>
<dbReference type="RefSeq" id="XP_007673663.1">
    <property type="nucleotide sequence ID" value="XM_007675473.1"/>
</dbReference>
<evidence type="ECO:0000313" key="1">
    <source>
        <dbReference type="EMBL" id="EMC98566.1"/>
    </source>
</evidence>
<dbReference type="PANTHER" id="PTHR28630">
    <property type="match status" value="1"/>
</dbReference>
<reference evidence="1 2" key="1">
    <citation type="journal article" date="2012" name="PLoS Pathog.">
        <title>Diverse lifestyles and strategies of plant pathogenesis encoded in the genomes of eighteen Dothideomycetes fungi.</title>
        <authorList>
            <person name="Ohm R.A."/>
            <person name="Feau N."/>
            <person name="Henrissat B."/>
            <person name="Schoch C.L."/>
            <person name="Horwitz B.A."/>
            <person name="Barry K.W."/>
            <person name="Condon B.J."/>
            <person name="Copeland A.C."/>
            <person name="Dhillon B."/>
            <person name="Glaser F."/>
            <person name="Hesse C.N."/>
            <person name="Kosti I."/>
            <person name="LaButti K."/>
            <person name="Lindquist E.A."/>
            <person name="Lucas S."/>
            <person name="Salamov A.A."/>
            <person name="Bradshaw R.E."/>
            <person name="Ciuffetti L."/>
            <person name="Hamelin R.C."/>
            <person name="Kema G.H.J."/>
            <person name="Lawrence C."/>
            <person name="Scott J.A."/>
            <person name="Spatafora J.W."/>
            <person name="Turgeon B.G."/>
            <person name="de Wit P.J.G.M."/>
            <person name="Zhong S."/>
            <person name="Goodwin S.B."/>
            <person name="Grigoriev I.V."/>
        </authorList>
    </citation>
    <scope>NUCLEOTIDE SEQUENCE [LARGE SCALE GENOMIC DNA]</scope>
    <source>
        <strain evidence="1 2">UAMH 10762</strain>
    </source>
</reference>
<feature type="non-terminal residue" evidence="1">
    <location>
        <position position="211"/>
    </location>
</feature>
<keyword evidence="2" id="KW-1185">Reference proteome</keyword>
<dbReference type="InterPro" id="IPR032801">
    <property type="entry name" value="PXL2A/B/C"/>
</dbReference>
<dbReference type="eggNOG" id="KOG4498">
    <property type="taxonomic scope" value="Eukaryota"/>
</dbReference>
<dbReference type="PANTHER" id="PTHR28630:SF3">
    <property type="entry name" value="PEROXIREDOXIN-LIKE 2C"/>
    <property type="match status" value="1"/>
</dbReference>
<dbReference type="InterPro" id="IPR036249">
    <property type="entry name" value="Thioredoxin-like_sf"/>
</dbReference>
<organism evidence="1 2">
    <name type="scientific">Baudoinia panamericana (strain UAMH 10762)</name>
    <name type="common">Angels' share fungus</name>
    <name type="synonym">Baudoinia compniacensis (strain UAMH 10762)</name>
    <dbReference type="NCBI Taxonomy" id="717646"/>
    <lineage>
        <taxon>Eukaryota</taxon>
        <taxon>Fungi</taxon>
        <taxon>Dikarya</taxon>
        <taxon>Ascomycota</taxon>
        <taxon>Pezizomycotina</taxon>
        <taxon>Dothideomycetes</taxon>
        <taxon>Dothideomycetidae</taxon>
        <taxon>Mycosphaerellales</taxon>
        <taxon>Teratosphaeriaceae</taxon>
        <taxon>Baudoinia</taxon>
    </lineage>
</organism>
<sequence length="211" mass="23315">MAKDRDTEAMDLYAHPSHDTLQAAGAMVLQDEHGKDTPFSQLTESGTNNSTSPVHLIVFIRHFFCGNCEEYTRALTRTFPSPSTHNPPFTLSIIGCGDHKTIPDYRKRTGCSFPMYADPSRQLYIKLGMSYNLSLGDKGPPAYMTTGLAQTAVTGLWNVLMNGVGGMTGQKGGDFKQNGGEWLFQGGELKWCHRMSHTRDHAEVAELEKVL</sequence>
<dbReference type="OrthoDB" id="40334at2759"/>
<dbReference type="Proteomes" id="UP000011761">
    <property type="component" value="Unassembled WGS sequence"/>
</dbReference>
<dbReference type="KEGG" id="bcom:BAUCODRAFT_51664"/>
<dbReference type="HOGENOM" id="CLU_035338_1_0_1"/>
<dbReference type="CDD" id="cd02970">
    <property type="entry name" value="PRX_like2"/>
    <property type="match status" value="1"/>
</dbReference>
<dbReference type="Gene3D" id="3.40.30.10">
    <property type="entry name" value="Glutaredoxin"/>
    <property type="match status" value="1"/>
</dbReference>
<protein>
    <submittedName>
        <fullName evidence="1">Uncharacterized protein</fullName>
    </submittedName>
</protein>
<name>M2MPB8_BAUPA</name>
<proteinExistence type="predicted"/>
<dbReference type="Pfam" id="PF13911">
    <property type="entry name" value="AhpC-TSA_2"/>
    <property type="match status" value="1"/>
</dbReference>
<dbReference type="SUPFAM" id="SSF52833">
    <property type="entry name" value="Thioredoxin-like"/>
    <property type="match status" value="1"/>
</dbReference>
<dbReference type="GeneID" id="19115078"/>
<dbReference type="OMA" id="HTFKSIY"/>
<dbReference type="EMBL" id="KB445552">
    <property type="protein sequence ID" value="EMC98566.1"/>
    <property type="molecule type" value="Genomic_DNA"/>
</dbReference>
<dbReference type="AlphaFoldDB" id="M2MPB8"/>
<accession>M2MPB8</accession>
<gene>
    <name evidence="1" type="ORF">BAUCODRAFT_51664</name>
</gene>